<dbReference type="STRING" id="269796.Rru_A0874"/>
<name>Q2RW20_RHORT</name>
<dbReference type="EnsemblBacteria" id="ABC21675">
    <property type="protein sequence ID" value="ABC21675"/>
    <property type="gene ID" value="Rru_A0874"/>
</dbReference>
<dbReference type="Proteomes" id="UP000001929">
    <property type="component" value="Chromosome"/>
</dbReference>
<dbReference type="AlphaFoldDB" id="Q2RW20"/>
<dbReference type="HOGENOM" id="CLU_2303858_0_0_5"/>
<dbReference type="KEGG" id="rru:Rru_A0874"/>
<accession>Q2RW20</accession>
<reference evidence="2 3" key="1">
    <citation type="journal article" date="2011" name="Stand. Genomic Sci.">
        <title>Complete genome sequence of Rhodospirillum rubrum type strain (S1).</title>
        <authorList>
            <person name="Munk A.C."/>
            <person name="Copeland A."/>
            <person name="Lucas S."/>
            <person name="Lapidus A."/>
            <person name="Del Rio T.G."/>
            <person name="Barry K."/>
            <person name="Detter J.C."/>
            <person name="Hammon N."/>
            <person name="Israni S."/>
            <person name="Pitluck S."/>
            <person name="Brettin T."/>
            <person name="Bruce D."/>
            <person name="Han C."/>
            <person name="Tapia R."/>
            <person name="Gilna P."/>
            <person name="Schmutz J."/>
            <person name="Larimer F."/>
            <person name="Land M."/>
            <person name="Kyrpides N.C."/>
            <person name="Mavromatis K."/>
            <person name="Richardson P."/>
            <person name="Rohde M."/>
            <person name="Goker M."/>
            <person name="Klenk H.P."/>
            <person name="Zhang Y."/>
            <person name="Roberts G.P."/>
            <person name="Reslewic S."/>
            <person name="Schwartz D.C."/>
        </authorList>
    </citation>
    <scope>NUCLEOTIDE SEQUENCE [LARGE SCALE GENOMIC DNA]</scope>
    <source>
        <strain evidence="3">ATCC 11170 / ATH 1.1.1 / DSM 467 / LMG 4362 / NCIMB 8255 / S1</strain>
    </source>
</reference>
<sequence length="100" mass="10648">MKQGLIGAMGVVLLLGAAEARAQDLNQRVGADPGLQAKTNQLYTKAGNQSARKGEGLIDNDIISDCPTATLGATETDSRRSSLRETNETVIRGDVIYRCK</sequence>
<evidence type="ECO:0000313" key="3">
    <source>
        <dbReference type="Proteomes" id="UP000001929"/>
    </source>
</evidence>
<feature type="signal peptide" evidence="1">
    <location>
        <begin position="1"/>
        <end position="22"/>
    </location>
</feature>
<proteinExistence type="predicted"/>
<dbReference type="RefSeq" id="WP_011388629.1">
    <property type="nucleotide sequence ID" value="NC_007643.1"/>
</dbReference>
<dbReference type="PATRIC" id="fig|269796.9.peg.929"/>
<evidence type="ECO:0000313" key="2">
    <source>
        <dbReference type="EMBL" id="ABC21675.1"/>
    </source>
</evidence>
<dbReference type="EMBL" id="CP000230">
    <property type="protein sequence ID" value="ABC21675.1"/>
    <property type="molecule type" value="Genomic_DNA"/>
</dbReference>
<feature type="chain" id="PRO_5004214662" evidence="1">
    <location>
        <begin position="23"/>
        <end position="100"/>
    </location>
</feature>
<gene>
    <name evidence="2" type="ordered locus">Rru_A0874</name>
</gene>
<keyword evidence="1" id="KW-0732">Signal</keyword>
<protein>
    <submittedName>
        <fullName evidence="2">Uncharacterized protein</fullName>
    </submittedName>
</protein>
<evidence type="ECO:0000256" key="1">
    <source>
        <dbReference type="SAM" id="SignalP"/>
    </source>
</evidence>
<organism evidence="2 3">
    <name type="scientific">Rhodospirillum rubrum (strain ATCC 11170 / ATH 1.1.1 / DSM 467 / LMG 4362 / NCIMB 8255 / S1)</name>
    <dbReference type="NCBI Taxonomy" id="269796"/>
    <lineage>
        <taxon>Bacteria</taxon>
        <taxon>Pseudomonadati</taxon>
        <taxon>Pseudomonadota</taxon>
        <taxon>Alphaproteobacteria</taxon>
        <taxon>Rhodospirillales</taxon>
        <taxon>Rhodospirillaceae</taxon>
        <taxon>Rhodospirillum</taxon>
    </lineage>
</organism>
<keyword evidence="3" id="KW-1185">Reference proteome</keyword>